<dbReference type="InterPro" id="IPR008928">
    <property type="entry name" value="6-hairpin_glycosidase_sf"/>
</dbReference>
<evidence type="ECO:0000256" key="3">
    <source>
        <dbReference type="ARBA" id="ARBA00022801"/>
    </source>
</evidence>
<protein>
    <recommendedName>
        <fullName evidence="9">Endoglucanase</fullName>
        <ecNumber evidence="9">3.2.1.4</ecNumber>
    </recommendedName>
</protein>
<dbReference type="FunFam" id="1.50.10.10:FF:000020">
    <property type="entry name" value="Endoglucanase"/>
    <property type="match status" value="1"/>
</dbReference>
<evidence type="ECO:0000256" key="4">
    <source>
        <dbReference type="ARBA" id="ARBA00023001"/>
    </source>
</evidence>
<dbReference type="InterPro" id="IPR012341">
    <property type="entry name" value="6hp_glycosidase-like_sf"/>
</dbReference>
<evidence type="ECO:0000256" key="9">
    <source>
        <dbReference type="RuleBase" id="RU361166"/>
    </source>
</evidence>
<keyword evidence="13" id="KW-1185">Reference proteome</keyword>
<dbReference type="GO" id="GO:0008810">
    <property type="term" value="F:cellulase activity"/>
    <property type="evidence" value="ECO:0007669"/>
    <property type="project" value="UniProtKB-EC"/>
</dbReference>
<name>A0A8X8X9V3_SALSN</name>
<evidence type="ECO:0000256" key="2">
    <source>
        <dbReference type="ARBA" id="ARBA00007072"/>
    </source>
</evidence>
<dbReference type="PROSITE" id="PS51257">
    <property type="entry name" value="PROKAR_LIPOPROTEIN"/>
    <property type="match status" value="1"/>
</dbReference>
<keyword evidence="4 9" id="KW-0136">Cellulose degradation</keyword>
<gene>
    <name evidence="12" type="ORF">SASPL_127563</name>
</gene>
<reference evidence="12" key="1">
    <citation type="submission" date="2018-01" db="EMBL/GenBank/DDBJ databases">
        <authorList>
            <person name="Mao J.F."/>
        </authorList>
    </citation>
    <scope>NUCLEOTIDE SEQUENCE</scope>
    <source>
        <strain evidence="12">Huo1</strain>
        <tissue evidence="12">Leaf</tissue>
    </source>
</reference>
<feature type="signal peptide" evidence="9">
    <location>
        <begin position="1"/>
        <end position="26"/>
    </location>
</feature>
<keyword evidence="5 8" id="KW-0119">Carbohydrate metabolism</keyword>
<evidence type="ECO:0000259" key="11">
    <source>
        <dbReference type="Pfam" id="PF00759"/>
    </source>
</evidence>
<dbReference type="GO" id="GO:0030245">
    <property type="term" value="P:cellulose catabolic process"/>
    <property type="evidence" value="ECO:0007669"/>
    <property type="project" value="UniProtKB-KW"/>
</dbReference>
<dbReference type="InterPro" id="IPR001701">
    <property type="entry name" value="Glyco_hydro_9"/>
</dbReference>
<dbReference type="InterPro" id="IPR018221">
    <property type="entry name" value="Glyco_hydro_9_His_AS"/>
</dbReference>
<comment type="similarity">
    <text evidence="2 8 9">Belongs to the glycosyl hydrolase 9 (cellulase E) family.</text>
</comment>
<keyword evidence="9" id="KW-0732">Signal</keyword>
<evidence type="ECO:0000313" key="12">
    <source>
        <dbReference type="EMBL" id="KAG6409523.1"/>
    </source>
</evidence>
<dbReference type="EMBL" id="PNBA02000010">
    <property type="protein sequence ID" value="KAG6409523.1"/>
    <property type="molecule type" value="Genomic_DNA"/>
</dbReference>
<dbReference type="AlphaFoldDB" id="A0A8X8X9V3"/>
<dbReference type="PROSITE" id="PS00592">
    <property type="entry name" value="GH9_2"/>
    <property type="match status" value="1"/>
</dbReference>
<evidence type="ECO:0000256" key="7">
    <source>
        <dbReference type="ARBA" id="ARBA00023326"/>
    </source>
</evidence>
<evidence type="ECO:0000313" key="13">
    <source>
        <dbReference type="Proteomes" id="UP000298416"/>
    </source>
</evidence>
<dbReference type="Pfam" id="PF00759">
    <property type="entry name" value="Glyco_hydro_9"/>
    <property type="match status" value="1"/>
</dbReference>
<feature type="domain" description="Glycoside hydrolase family 9" evidence="11">
    <location>
        <begin position="30"/>
        <end position="462"/>
    </location>
</feature>
<organism evidence="12">
    <name type="scientific">Salvia splendens</name>
    <name type="common">Scarlet sage</name>
    <dbReference type="NCBI Taxonomy" id="180675"/>
    <lineage>
        <taxon>Eukaryota</taxon>
        <taxon>Viridiplantae</taxon>
        <taxon>Streptophyta</taxon>
        <taxon>Embryophyta</taxon>
        <taxon>Tracheophyta</taxon>
        <taxon>Spermatophyta</taxon>
        <taxon>Magnoliopsida</taxon>
        <taxon>eudicotyledons</taxon>
        <taxon>Gunneridae</taxon>
        <taxon>Pentapetalae</taxon>
        <taxon>asterids</taxon>
        <taxon>lamiids</taxon>
        <taxon>Lamiales</taxon>
        <taxon>Lamiaceae</taxon>
        <taxon>Nepetoideae</taxon>
        <taxon>Mentheae</taxon>
        <taxon>Salviinae</taxon>
        <taxon>Salvia</taxon>
        <taxon>Salvia subgen. Calosphace</taxon>
        <taxon>core Calosphace</taxon>
    </lineage>
</organism>
<evidence type="ECO:0000256" key="5">
    <source>
        <dbReference type="ARBA" id="ARBA00023277"/>
    </source>
</evidence>
<proteinExistence type="inferred from homology"/>
<dbReference type="EC" id="3.2.1.4" evidence="9"/>
<feature type="chain" id="PRO_5036518985" description="Endoglucanase" evidence="9">
    <location>
        <begin position="27"/>
        <end position="472"/>
    </location>
</feature>
<evidence type="ECO:0000256" key="6">
    <source>
        <dbReference type="ARBA" id="ARBA00023295"/>
    </source>
</evidence>
<keyword evidence="3 8" id="KW-0378">Hydrolase</keyword>
<comment type="catalytic activity">
    <reaction evidence="1 9">
        <text>Endohydrolysis of (1-&gt;4)-beta-D-glucosidic linkages in cellulose, lichenin and cereal beta-D-glucans.</text>
        <dbReference type="EC" id="3.2.1.4"/>
    </reaction>
</comment>
<keyword evidence="7 8" id="KW-0624">Polysaccharide degradation</keyword>
<dbReference type="Proteomes" id="UP000298416">
    <property type="component" value="Unassembled WGS sequence"/>
</dbReference>
<dbReference type="SUPFAM" id="SSF48208">
    <property type="entry name" value="Six-hairpin glycosidases"/>
    <property type="match status" value="1"/>
</dbReference>
<feature type="active site" evidence="8">
    <location>
        <position position="389"/>
    </location>
</feature>
<comment type="caution">
    <text evidence="12">The sequence shown here is derived from an EMBL/GenBank/DDBJ whole genome shotgun (WGS) entry which is preliminary data.</text>
</comment>
<feature type="compositionally biased region" description="Basic and acidic residues" evidence="10">
    <location>
        <begin position="434"/>
        <end position="443"/>
    </location>
</feature>
<dbReference type="PANTHER" id="PTHR22298">
    <property type="entry name" value="ENDO-1,4-BETA-GLUCANASE"/>
    <property type="match status" value="1"/>
</dbReference>
<evidence type="ECO:0000256" key="1">
    <source>
        <dbReference type="ARBA" id="ARBA00000966"/>
    </source>
</evidence>
<evidence type="ECO:0000256" key="10">
    <source>
        <dbReference type="SAM" id="MobiDB-lite"/>
    </source>
</evidence>
<sequence length="472" mass="51672">MKLVGSIFHVISWLVVFGCLSASLRADLDYRGALTKSIIFLEAQRSGKLPATNRVPWRGDSALDDGKLDNVDLAGGYYDAGDNVKFGLPMAFTVTTLAWAGIHYRVELQAAGEMANVRAAIRWGTDYLLKASAQKNKLYVQVGDPNKDHACWANPENMETPRTVLKVDPSNPGTEIAAETAAALAASSIVFKDLDRAYAGVLTTRAKALYDFAKTYKGSFNGECPFYCSHSGPNDELLWGAAWLYYATKMPVYLDYVKGEAKSAQVSEFSWDLKYAGAQILLSQVIHIHSPNPNLCVNSNTMLCYASWGMINLRDGANSQYVTGAAFLFSVYSDLLAKSKDKVYCGGTQIEPDKLAAFAKKQMDYLLGRNPENRSYMVGFGKNPPTQAHHRGASIPKLPKGEKVVCWSSFGKYLHPDKPNPNELTGAILGGPNKNDKFEDKRDKSSFTEPCTYINSLAVGALAKLAKPHAKV</sequence>
<dbReference type="Gene3D" id="1.50.10.10">
    <property type="match status" value="1"/>
</dbReference>
<accession>A0A8X8X9V3</accession>
<evidence type="ECO:0000256" key="8">
    <source>
        <dbReference type="PROSITE-ProRule" id="PRU10059"/>
    </source>
</evidence>
<reference evidence="12" key="2">
    <citation type="submission" date="2020-08" db="EMBL/GenBank/DDBJ databases">
        <title>Plant Genome Project.</title>
        <authorList>
            <person name="Zhang R.-G."/>
        </authorList>
    </citation>
    <scope>NUCLEOTIDE SEQUENCE</scope>
    <source>
        <strain evidence="12">Huo1</strain>
        <tissue evidence="12">Leaf</tissue>
    </source>
</reference>
<feature type="region of interest" description="Disordered" evidence="10">
    <location>
        <begin position="421"/>
        <end position="443"/>
    </location>
</feature>
<keyword evidence="6 8" id="KW-0326">Glycosidase</keyword>